<gene>
    <name evidence="2" type="primary">RvY_15319</name>
    <name evidence="2" type="synonym">RvY_15319.2</name>
    <name evidence="2" type="ORF">RvY_15319-2</name>
</gene>
<sequence>MSVELREKENASISYTIKAELYPNDGWHDHKDSWIPLSVISPIDTSFAKYRQSVTASGRTSVGCCATPFRTTSLDICTDKQGFHAGESISFTGVLINRSKDLLKSSITLCQELLFNRHESEAGEPFSMFKVLKTVQTDDLLPCSRLVWEENGIAIPPRTPLSILNCHLFQLRYFAEVTLRNSDDQKILSVELPFTVGTAPPPPTRVSLRGAHLLRVKRTLETVT</sequence>
<dbReference type="InterPro" id="IPR014756">
    <property type="entry name" value="Ig_E-set"/>
</dbReference>
<reference evidence="2 3" key="1">
    <citation type="journal article" date="2016" name="Nat. Commun.">
        <title>Extremotolerant tardigrade genome and improved radiotolerance of human cultured cells by tardigrade-unique protein.</title>
        <authorList>
            <person name="Hashimoto T."/>
            <person name="Horikawa D.D."/>
            <person name="Saito Y."/>
            <person name="Kuwahara H."/>
            <person name="Kozuka-Hata H."/>
            <person name="Shin-I T."/>
            <person name="Minakuchi Y."/>
            <person name="Ohishi K."/>
            <person name="Motoyama A."/>
            <person name="Aizu T."/>
            <person name="Enomoto A."/>
            <person name="Kondo K."/>
            <person name="Tanaka S."/>
            <person name="Hara Y."/>
            <person name="Koshikawa S."/>
            <person name="Sagara H."/>
            <person name="Miura T."/>
            <person name="Yokobori S."/>
            <person name="Miyagawa K."/>
            <person name="Suzuki Y."/>
            <person name="Kubo T."/>
            <person name="Oyama M."/>
            <person name="Kohara Y."/>
            <person name="Fujiyama A."/>
            <person name="Arakawa K."/>
            <person name="Katayama T."/>
            <person name="Toyoda A."/>
            <person name="Kunieda T."/>
        </authorList>
    </citation>
    <scope>NUCLEOTIDE SEQUENCE [LARGE SCALE GENOMIC DNA]</scope>
    <source>
        <strain evidence="2 3">YOKOZUNA-1</strain>
    </source>
</reference>
<dbReference type="STRING" id="947166.A0A1D1VXV1"/>
<proteinExistence type="predicted"/>
<keyword evidence="3" id="KW-1185">Reference proteome</keyword>
<dbReference type="SMART" id="SM01017">
    <property type="entry name" value="Arrestin_C"/>
    <property type="match status" value="1"/>
</dbReference>
<dbReference type="Gene3D" id="2.60.40.640">
    <property type="match status" value="1"/>
</dbReference>
<dbReference type="GO" id="GO:0015031">
    <property type="term" value="P:protein transport"/>
    <property type="evidence" value="ECO:0007669"/>
    <property type="project" value="TreeGrafter"/>
</dbReference>
<evidence type="ECO:0000313" key="2">
    <source>
        <dbReference type="EMBL" id="GAV05143.1"/>
    </source>
</evidence>
<dbReference type="InterPro" id="IPR014752">
    <property type="entry name" value="Arrestin-like_C"/>
</dbReference>
<protein>
    <recommendedName>
        <fullName evidence="1">Arrestin C-terminal-like domain-containing protein</fullName>
    </recommendedName>
</protein>
<dbReference type="SUPFAM" id="SSF81296">
    <property type="entry name" value="E set domains"/>
    <property type="match status" value="1"/>
</dbReference>
<comment type="caution">
    <text evidence="2">The sequence shown here is derived from an EMBL/GenBank/DDBJ whole genome shotgun (WGS) entry which is preliminary data.</text>
</comment>
<name>A0A1D1VXV1_RAMVA</name>
<feature type="domain" description="Arrestin C-terminal-like" evidence="1">
    <location>
        <begin position="68"/>
        <end position="201"/>
    </location>
</feature>
<dbReference type="AlphaFoldDB" id="A0A1D1VXV1"/>
<dbReference type="Pfam" id="PF02752">
    <property type="entry name" value="Arrestin_C"/>
    <property type="match status" value="1"/>
</dbReference>
<dbReference type="PANTHER" id="PTHR11188">
    <property type="entry name" value="ARRESTIN DOMAIN CONTAINING PROTEIN"/>
    <property type="match status" value="1"/>
</dbReference>
<evidence type="ECO:0000259" key="1">
    <source>
        <dbReference type="SMART" id="SM01017"/>
    </source>
</evidence>
<accession>A0A1D1VXV1</accession>
<dbReference type="Proteomes" id="UP000186922">
    <property type="component" value="Unassembled WGS sequence"/>
</dbReference>
<dbReference type="InterPro" id="IPR050357">
    <property type="entry name" value="Arrestin_domain-protein"/>
</dbReference>
<evidence type="ECO:0000313" key="3">
    <source>
        <dbReference type="Proteomes" id="UP000186922"/>
    </source>
</evidence>
<dbReference type="InterPro" id="IPR011022">
    <property type="entry name" value="Arrestin_C-like"/>
</dbReference>
<dbReference type="PANTHER" id="PTHR11188:SF17">
    <property type="entry name" value="FI21816P1"/>
    <property type="match status" value="1"/>
</dbReference>
<dbReference type="GO" id="GO:0005737">
    <property type="term" value="C:cytoplasm"/>
    <property type="evidence" value="ECO:0007669"/>
    <property type="project" value="TreeGrafter"/>
</dbReference>
<organism evidence="2 3">
    <name type="scientific">Ramazzottius varieornatus</name>
    <name type="common">Water bear</name>
    <name type="synonym">Tardigrade</name>
    <dbReference type="NCBI Taxonomy" id="947166"/>
    <lineage>
        <taxon>Eukaryota</taxon>
        <taxon>Metazoa</taxon>
        <taxon>Ecdysozoa</taxon>
        <taxon>Tardigrada</taxon>
        <taxon>Eutardigrada</taxon>
        <taxon>Parachela</taxon>
        <taxon>Hypsibioidea</taxon>
        <taxon>Ramazzottiidae</taxon>
        <taxon>Ramazzottius</taxon>
    </lineage>
</organism>
<dbReference type="EMBL" id="BDGG01000011">
    <property type="protein sequence ID" value="GAV05143.1"/>
    <property type="molecule type" value="Genomic_DNA"/>
</dbReference>